<sequence>MYLVCSCSDSSTSDSTHKHNQE</sequence>
<organism evidence="2">
    <name type="scientific">Anguilla anguilla</name>
    <name type="common">European freshwater eel</name>
    <name type="synonym">Muraena anguilla</name>
    <dbReference type="NCBI Taxonomy" id="7936"/>
    <lineage>
        <taxon>Eukaryota</taxon>
        <taxon>Metazoa</taxon>
        <taxon>Chordata</taxon>
        <taxon>Craniata</taxon>
        <taxon>Vertebrata</taxon>
        <taxon>Euteleostomi</taxon>
        <taxon>Actinopterygii</taxon>
        <taxon>Neopterygii</taxon>
        <taxon>Teleostei</taxon>
        <taxon>Anguilliformes</taxon>
        <taxon>Anguillidae</taxon>
        <taxon>Anguilla</taxon>
    </lineage>
</organism>
<evidence type="ECO:0000256" key="1">
    <source>
        <dbReference type="SAM" id="MobiDB-lite"/>
    </source>
</evidence>
<dbReference type="EMBL" id="GBXM01049521">
    <property type="protein sequence ID" value="JAH59056.1"/>
    <property type="molecule type" value="Transcribed_RNA"/>
</dbReference>
<name>A0A0E9TZT6_ANGAN</name>
<feature type="compositionally biased region" description="Low complexity" evidence="1">
    <location>
        <begin position="1"/>
        <end position="14"/>
    </location>
</feature>
<feature type="region of interest" description="Disordered" evidence="1">
    <location>
        <begin position="1"/>
        <end position="22"/>
    </location>
</feature>
<dbReference type="AlphaFoldDB" id="A0A0E9TZT6"/>
<evidence type="ECO:0000313" key="2">
    <source>
        <dbReference type="EMBL" id="JAH59056.1"/>
    </source>
</evidence>
<accession>A0A0E9TZT6</accession>
<proteinExistence type="predicted"/>
<protein>
    <submittedName>
        <fullName evidence="2">Uncharacterized protein</fullName>
    </submittedName>
</protein>
<reference evidence="2" key="1">
    <citation type="submission" date="2014-11" db="EMBL/GenBank/DDBJ databases">
        <authorList>
            <person name="Amaro Gonzalez C."/>
        </authorList>
    </citation>
    <scope>NUCLEOTIDE SEQUENCE</scope>
</reference>
<reference evidence="2" key="2">
    <citation type="journal article" date="2015" name="Fish Shellfish Immunol.">
        <title>Early steps in the European eel (Anguilla anguilla)-Vibrio vulnificus interaction in the gills: Role of the RtxA13 toxin.</title>
        <authorList>
            <person name="Callol A."/>
            <person name="Pajuelo D."/>
            <person name="Ebbesson L."/>
            <person name="Teles M."/>
            <person name="MacKenzie S."/>
            <person name="Amaro C."/>
        </authorList>
    </citation>
    <scope>NUCLEOTIDE SEQUENCE</scope>
</reference>